<dbReference type="Gene3D" id="3.90.226.10">
    <property type="entry name" value="2-enoyl-CoA Hydratase, Chain A, domain 1"/>
    <property type="match status" value="1"/>
</dbReference>
<keyword evidence="3" id="KW-1185">Reference proteome</keyword>
<evidence type="ECO:0000313" key="2">
    <source>
        <dbReference type="EMBL" id="MCT7942333.1"/>
    </source>
</evidence>
<protein>
    <recommendedName>
        <fullName evidence="4">Lipoprotein</fullName>
    </recommendedName>
</protein>
<evidence type="ECO:0008006" key="4">
    <source>
        <dbReference type="Google" id="ProtNLM"/>
    </source>
</evidence>
<keyword evidence="1" id="KW-0732">Signal</keyword>
<dbReference type="SUPFAM" id="SSF52096">
    <property type="entry name" value="ClpP/crotonase"/>
    <property type="match status" value="1"/>
</dbReference>
<dbReference type="EMBL" id="JAMTCD010000013">
    <property type="protein sequence ID" value="MCT7942333.1"/>
    <property type="molecule type" value="Genomic_DNA"/>
</dbReference>
<feature type="signal peptide" evidence="1">
    <location>
        <begin position="1"/>
        <end position="19"/>
    </location>
</feature>
<dbReference type="PROSITE" id="PS51257">
    <property type="entry name" value="PROKAR_LIPOPROTEIN"/>
    <property type="match status" value="1"/>
</dbReference>
<dbReference type="RefSeq" id="WP_261298704.1">
    <property type="nucleotide sequence ID" value="NZ_JAMTCD010000013.1"/>
</dbReference>
<name>A0A9X3AWG8_9GAMM</name>
<dbReference type="Proteomes" id="UP001155546">
    <property type="component" value="Unassembled WGS sequence"/>
</dbReference>
<reference evidence="2" key="1">
    <citation type="journal article" date="2023" name="Int. J. Syst. Evol. Microbiol.">
        <title>&lt;i&gt;Shewanella septentrionalis&lt;/i&gt; sp. nov. and &lt;i&gt;Shewanella holmiensis&lt;/i&gt; sp. nov., isolated from Baltic Sea water and sediments.</title>
        <authorList>
            <person name="Martin-Rodriguez A.J."/>
            <person name="Thorell K."/>
            <person name="Joffre E."/>
            <person name="Jensie-Markopoulos S."/>
            <person name="Moore E.R.B."/>
            <person name="Sjoling A."/>
        </authorList>
    </citation>
    <scope>NUCLEOTIDE SEQUENCE</scope>
    <source>
        <strain evidence="2">SP1S2-7</strain>
    </source>
</reference>
<sequence>MRYLLVTLLLTLSGCAVQPQPFSVVIDPLSPSSIRYSGEINPENVTLFEKLIANAPTRIDSLIINSGGGDVFAGIRFGGLVYQYKLKVVVDKVCASSCANYVVTASDDVIVKSGGLLGWHGGALQPFYQSLMLSEKQRSEVKLSAQQAEYITHWRKAEEDFFKLIKVNQTVTVLGMMPELVDKRDAPLFSYDQQTLKQLGLNITFEGEQATTSSSGDYMVQIFNLSPDVLDMLLIQHDKRLLNN</sequence>
<dbReference type="InterPro" id="IPR029045">
    <property type="entry name" value="ClpP/crotonase-like_dom_sf"/>
</dbReference>
<feature type="chain" id="PRO_5040734280" description="Lipoprotein" evidence="1">
    <location>
        <begin position="20"/>
        <end position="244"/>
    </location>
</feature>
<dbReference type="AlphaFoldDB" id="A0A9X3AWG8"/>
<proteinExistence type="predicted"/>
<organism evidence="2 3">
    <name type="scientific">Shewanella holmiensis</name>
    <dbReference type="NCBI Taxonomy" id="2952222"/>
    <lineage>
        <taxon>Bacteria</taxon>
        <taxon>Pseudomonadati</taxon>
        <taxon>Pseudomonadota</taxon>
        <taxon>Gammaproteobacteria</taxon>
        <taxon>Alteromonadales</taxon>
        <taxon>Shewanellaceae</taxon>
        <taxon>Shewanella</taxon>
    </lineage>
</organism>
<gene>
    <name evidence="2" type="ORF">NE535_11070</name>
</gene>
<evidence type="ECO:0000256" key="1">
    <source>
        <dbReference type="SAM" id="SignalP"/>
    </source>
</evidence>
<accession>A0A9X3AWG8</accession>
<comment type="caution">
    <text evidence="2">The sequence shown here is derived from an EMBL/GenBank/DDBJ whole genome shotgun (WGS) entry which is preliminary data.</text>
</comment>
<evidence type="ECO:0000313" key="3">
    <source>
        <dbReference type="Proteomes" id="UP001155546"/>
    </source>
</evidence>